<keyword evidence="2" id="KW-1185">Reference proteome</keyword>
<dbReference type="EMBL" id="ML977512">
    <property type="protein sequence ID" value="KAF2126978.1"/>
    <property type="molecule type" value="Genomic_DNA"/>
</dbReference>
<organism evidence="1 2">
    <name type="scientific">Dothidotthia symphoricarpi CBS 119687</name>
    <dbReference type="NCBI Taxonomy" id="1392245"/>
    <lineage>
        <taxon>Eukaryota</taxon>
        <taxon>Fungi</taxon>
        <taxon>Dikarya</taxon>
        <taxon>Ascomycota</taxon>
        <taxon>Pezizomycotina</taxon>
        <taxon>Dothideomycetes</taxon>
        <taxon>Pleosporomycetidae</taxon>
        <taxon>Pleosporales</taxon>
        <taxon>Dothidotthiaceae</taxon>
        <taxon>Dothidotthia</taxon>
    </lineage>
</organism>
<reference evidence="1" key="1">
    <citation type="journal article" date="2020" name="Stud. Mycol.">
        <title>101 Dothideomycetes genomes: a test case for predicting lifestyles and emergence of pathogens.</title>
        <authorList>
            <person name="Haridas S."/>
            <person name="Albert R."/>
            <person name="Binder M."/>
            <person name="Bloem J."/>
            <person name="Labutti K."/>
            <person name="Salamov A."/>
            <person name="Andreopoulos B."/>
            <person name="Baker S."/>
            <person name="Barry K."/>
            <person name="Bills G."/>
            <person name="Bluhm B."/>
            <person name="Cannon C."/>
            <person name="Castanera R."/>
            <person name="Culley D."/>
            <person name="Daum C."/>
            <person name="Ezra D."/>
            <person name="Gonzalez J."/>
            <person name="Henrissat B."/>
            <person name="Kuo A."/>
            <person name="Liang C."/>
            <person name="Lipzen A."/>
            <person name="Lutzoni F."/>
            <person name="Magnuson J."/>
            <person name="Mondo S."/>
            <person name="Nolan M."/>
            <person name="Ohm R."/>
            <person name="Pangilinan J."/>
            <person name="Park H.-J."/>
            <person name="Ramirez L."/>
            <person name="Alfaro M."/>
            <person name="Sun H."/>
            <person name="Tritt A."/>
            <person name="Yoshinaga Y."/>
            <person name="Zwiers L.-H."/>
            <person name="Turgeon B."/>
            <person name="Goodwin S."/>
            <person name="Spatafora J."/>
            <person name="Crous P."/>
            <person name="Grigoriev I."/>
        </authorList>
    </citation>
    <scope>NUCLEOTIDE SEQUENCE</scope>
    <source>
        <strain evidence="1">CBS 119687</strain>
    </source>
</reference>
<sequence length="49" mass="5056">ALFLPIAKFKVNLIISASIGVLLFLVTKGYKPCAGLEPLTPTTAALGLA</sequence>
<gene>
    <name evidence="1" type="ORF">P153DRAFT_296691</name>
</gene>
<name>A0A6A6A843_9PLEO</name>
<evidence type="ECO:0000313" key="2">
    <source>
        <dbReference type="Proteomes" id="UP000799771"/>
    </source>
</evidence>
<accession>A0A6A6A843</accession>
<proteinExistence type="predicted"/>
<evidence type="ECO:0000313" key="1">
    <source>
        <dbReference type="EMBL" id="KAF2126978.1"/>
    </source>
</evidence>
<dbReference type="RefSeq" id="XP_033521370.1">
    <property type="nucleotide sequence ID" value="XM_033664102.1"/>
</dbReference>
<dbReference type="Proteomes" id="UP000799771">
    <property type="component" value="Unassembled WGS sequence"/>
</dbReference>
<dbReference type="AlphaFoldDB" id="A0A6A6A843"/>
<dbReference type="GeneID" id="54404534"/>
<feature type="non-terminal residue" evidence="1">
    <location>
        <position position="1"/>
    </location>
</feature>
<protein>
    <submittedName>
        <fullName evidence="1">Uncharacterized protein</fullName>
    </submittedName>
</protein>